<dbReference type="InterPro" id="IPR000504">
    <property type="entry name" value="RRM_dom"/>
</dbReference>
<organism evidence="7 8">
    <name type="scientific">Ostreococcus tauri</name>
    <name type="common">Marine green alga</name>
    <dbReference type="NCBI Taxonomy" id="70448"/>
    <lineage>
        <taxon>Eukaryota</taxon>
        <taxon>Viridiplantae</taxon>
        <taxon>Chlorophyta</taxon>
        <taxon>Mamiellophyceae</taxon>
        <taxon>Mamiellales</taxon>
        <taxon>Bathycoccaceae</taxon>
        <taxon>Ostreococcus</taxon>
    </lineage>
</organism>
<dbReference type="InterPro" id="IPR012677">
    <property type="entry name" value="Nucleotide-bd_a/b_plait_sf"/>
</dbReference>
<feature type="compositionally biased region" description="Basic and acidic residues" evidence="5">
    <location>
        <begin position="58"/>
        <end position="76"/>
    </location>
</feature>
<keyword evidence="1" id="KW-0597">Phosphoprotein</keyword>
<dbReference type="EMBL" id="CAID01000008">
    <property type="protein sequence ID" value="CEG01539.1"/>
    <property type="molecule type" value="Genomic_DNA"/>
</dbReference>
<evidence type="ECO:0000256" key="4">
    <source>
        <dbReference type="PROSITE-ProRule" id="PRU00176"/>
    </source>
</evidence>
<dbReference type="SMART" id="SM00360">
    <property type="entry name" value="RRM"/>
    <property type="match status" value="3"/>
</dbReference>
<comment type="caution">
    <text evidence="7">The sequence shown here is derived from an EMBL/GenBank/DDBJ whole genome shotgun (WGS) entry which is preliminary data.</text>
</comment>
<dbReference type="CDD" id="cd12285">
    <property type="entry name" value="RRM3_RBM39_like"/>
    <property type="match status" value="1"/>
</dbReference>
<reference evidence="8" key="1">
    <citation type="journal article" date="2006" name="Proc. Natl. Acad. Sci. U.S.A.">
        <title>Genome analysis of the smallest free-living eukaryote Ostreococcus tauri unveils many unique features.</title>
        <authorList>
            <person name="Derelle E."/>
            <person name="Ferraz C."/>
            <person name="Rombauts S."/>
            <person name="Rouze P."/>
            <person name="Worden A.Z."/>
            <person name="Robbens S."/>
            <person name="Partensky F."/>
            <person name="Degroeve S."/>
            <person name="Echeynie S."/>
            <person name="Cooke R."/>
            <person name="Saeys Y."/>
            <person name="Wuyts J."/>
            <person name="Jabbari K."/>
            <person name="Bowler C."/>
            <person name="Panaud O."/>
            <person name="Piegu B."/>
            <person name="Ball S.G."/>
            <person name="Ral J.-P."/>
            <person name="Bouget F.-Y."/>
            <person name="Piganeau G."/>
            <person name="De Baets B."/>
            <person name="Picard A."/>
            <person name="Delseny M."/>
            <person name="Demaille J."/>
            <person name="Van de Peer Y."/>
            <person name="Moreau H."/>
        </authorList>
    </citation>
    <scope>NUCLEOTIDE SEQUENCE [LARGE SCALE GENOMIC DNA]</scope>
    <source>
        <strain evidence="8">OTTH 0595 / CCAP 157/2 / RCC745</strain>
    </source>
</reference>
<evidence type="ECO:0000256" key="1">
    <source>
        <dbReference type="ARBA" id="ARBA00022553"/>
    </source>
</evidence>
<dbReference type="InterPro" id="IPR029123">
    <property type="entry name" value="RBM39_linker"/>
</dbReference>
<gene>
    <name evidence="7" type="ORF">OT_ostta08g02990</name>
</gene>
<dbReference type="PANTHER" id="PTHR48036">
    <property type="entry name" value="SPLICING FACTOR (PAD-1), PUTATIVE (AFU_ORTHOLOGUE AFUA_1G15810)-RELATED"/>
    <property type="match status" value="1"/>
</dbReference>
<dbReference type="Gene3D" id="3.30.70.330">
    <property type="match status" value="3"/>
</dbReference>
<dbReference type="KEGG" id="ota:OT_ostta08g02990"/>
<dbReference type="FunCoup" id="A0A090M8T7">
    <property type="interactions" value="1792"/>
</dbReference>
<dbReference type="PROSITE" id="PS50102">
    <property type="entry name" value="RRM"/>
    <property type="match status" value="3"/>
</dbReference>
<dbReference type="RefSeq" id="XP_003080863.2">
    <property type="nucleotide sequence ID" value="XM_003080815.2"/>
</dbReference>
<dbReference type="GO" id="GO:0006397">
    <property type="term" value="P:mRNA processing"/>
    <property type="evidence" value="ECO:0007669"/>
    <property type="project" value="InterPro"/>
</dbReference>
<evidence type="ECO:0000256" key="5">
    <source>
        <dbReference type="SAM" id="MobiDB-lite"/>
    </source>
</evidence>
<feature type="region of interest" description="Disordered" evidence="5">
    <location>
        <begin position="1"/>
        <end position="144"/>
    </location>
</feature>
<dbReference type="OrthoDB" id="8123449at2759"/>
<dbReference type="InterPro" id="IPR006509">
    <property type="entry name" value="RBM39_SF"/>
</dbReference>
<evidence type="ECO:0000256" key="3">
    <source>
        <dbReference type="ARBA" id="ARBA00022884"/>
    </source>
</evidence>
<dbReference type="GO" id="GO:0005634">
    <property type="term" value="C:nucleus"/>
    <property type="evidence" value="ECO:0007669"/>
    <property type="project" value="InterPro"/>
</dbReference>
<dbReference type="Pfam" id="PF00076">
    <property type="entry name" value="RRM_1"/>
    <property type="match status" value="3"/>
</dbReference>
<reference evidence="7 8" key="2">
    <citation type="journal article" date="2014" name="BMC Genomics">
        <title>An improved genome of the model marine alga Ostreococcus tauri unfolds by assessing Illumina de novo assemblies.</title>
        <authorList>
            <person name="Blanc-Mathieu R."/>
            <person name="Verhelst B."/>
            <person name="Derelle E."/>
            <person name="Rombauts S."/>
            <person name="Bouget F.Y."/>
            <person name="Carre I."/>
            <person name="Chateau A."/>
            <person name="Eyre-Walker A."/>
            <person name="Grimsley N."/>
            <person name="Moreau H."/>
            <person name="Piegu B."/>
            <person name="Rivals E."/>
            <person name="Schackwitz W."/>
            <person name="Van de Peer Y."/>
            <person name="Piganeau G."/>
        </authorList>
    </citation>
    <scope>NUCLEOTIDE SEQUENCE [LARGE SCALE GENOMIC DNA]</scope>
    <source>
        <strain evidence="8">OTTH 0595 / CCAP 157/2 / RCC745</strain>
    </source>
</reference>
<dbReference type="GeneID" id="9831442"/>
<protein>
    <submittedName>
        <fullName evidence="7">Nucleotide-binding, alpha-beta plait</fullName>
    </submittedName>
</protein>
<dbReference type="InParanoid" id="A0A090M8T7"/>
<dbReference type="SUPFAM" id="SSF54928">
    <property type="entry name" value="RNA-binding domain, RBD"/>
    <property type="match status" value="2"/>
</dbReference>
<accession>A0A090M8T7</accession>
<dbReference type="AlphaFoldDB" id="A0A090M8T7"/>
<evidence type="ECO:0000256" key="2">
    <source>
        <dbReference type="ARBA" id="ARBA00022737"/>
    </source>
</evidence>
<keyword evidence="8" id="KW-1185">Reference proteome</keyword>
<name>A0A090M8T7_OSTTA</name>
<feature type="domain" description="RRM" evidence="6">
    <location>
        <begin position="261"/>
        <end position="337"/>
    </location>
</feature>
<evidence type="ECO:0000313" key="8">
    <source>
        <dbReference type="Proteomes" id="UP000009170"/>
    </source>
</evidence>
<keyword evidence="2" id="KW-0677">Repeat</keyword>
<evidence type="ECO:0000313" key="7">
    <source>
        <dbReference type="EMBL" id="CEG01539.1"/>
    </source>
</evidence>
<dbReference type="GO" id="GO:0003723">
    <property type="term" value="F:RNA binding"/>
    <property type="evidence" value="ECO:0007669"/>
    <property type="project" value="UniProtKB-UniRule"/>
</dbReference>
<dbReference type="Proteomes" id="UP000009170">
    <property type="component" value="Unassembled WGS sequence"/>
</dbReference>
<feature type="domain" description="RRM" evidence="6">
    <location>
        <begin position="150"/>
        <end position="227"/>
    </location>
</feature>
<feature type="compositionally biased region" description="Basic and acidic residues" evidence="5">
    <location>
        <begin position="1"/>
        <end position="50"/>
    </location>
</feature>
<feature type="compositionally biased region" description="Basic and acidic residues" evidence="5">
    <location>
        <begin position="84"/>
        <end position="144"/>
    </location>
</feature>
<evidence type="ECO:0000259" key="6">
    <source>
        <dbReference type="PROSITE" id="PS50102"/>
    </source>
</evidence>
<dbReference type="NCBIfam" id="TIGR01622">
    <property type="entry name" value="SF-CC1"/>
    <property type="match status" value="1"/>
</dbReference>
<proteinExistence type="predicted"/>
<sequence>MADRDDAWELLERDARVAASRETRAEGRERKDGDIMEDSDGRRRRDDGSTRRRRRSRDRSERWSGSDDDGGRNDRGRRGRGRRSRSESRDRDGRRGRDGDGRGRRRRRDDSRDRERLSTPEREEELERKRQEREAERQKREMEKLDRDTRTVFVTNLSTKLDERGIFKFFSKVGKVTDVRIIYDRNSTTSKGMAYVEFSDRKFIHPALECTGMELHGNAISVKTSEAEKNIAWEAEQAQKKKLGAAYGAAVYGAGGGAGPCKLRVGGLHLALSEDDIKAVFEPFGQLDFISMLKEDDGKYASAFVQFRQTSQAMLALSQLNGLELVGIPIRVSIASQGATAAASTMVAPTESLGELDEDGGGLKMDSRGRAALMARLAGQDKEIEKGFTIDPATGLPTTVDAIKPIDAPGEDLPLAAQPITQGVLGPGSPIPTPCLLLKNLFNAAEETDPEWWLDIAEDVKGECEKFGEITHTFVDKDSQGFVYLKFADVASSTRAQQALHTRWFAGRKIAAEYQFAATYNGHFGLSK</sequence>
<feature type="domain" description="RRM" evidence="6">
    <location>
        <begin position="434"/>
        <end position="517"/>
    </location>
</feature>
<dbReference type="InterPro" id="IPR035979">
    <property type="entry name" value="RBD_domain_sf"/>
</dbReference>
<dbReference type="Pfam" id="PF15519">
    <property type="entry name" value="RBM39linker"/>
    <property type="match status" value="1"/>
</dbReference>
<dbReference type="STRING" id="70448.A0A090M8T7"/>
<keyword evidence="3 4" id="KW-0694">RNA-binding</keyword>